<proteinExistence type="predicted"/>
<name>A0AA41W595_9GAMM</name>
<keyword evidence="2" id="KW-1185">Reference proteome</keyword>
<gene>
    <name evidence="1" type="ORF">NAF29_05630</name>
</gene>
<sequence>MIQCCSCADEAKYIVVNGSHDIVGDVYCAEHAFEDAREKCPGCDDYALEVYDDKTGDILKFLPVYQLGCLDGNGYCSDHP</sequence>
<organism evidence="1 2">
    <name type="scientific">Echinimonas agarilytica</name>
    <dbReference type="NCBI Taxonomy" id="1215918"/>
    <lineage>
        <taxon>Bacteria</taxon>
        <taxon>Pseudomonadati</taxon>
        <taxon>Pseudomonadota</taxon>
        <taxon>Gammaproteobacteria</taxon>
        <taxon>Alteromonadales</taxon>
        <taxon>Echinimonadaceae</taxon>
        <taxon>Echinimonas</taxon>
    </lineage>
</organism>
<evidence type="ECO:0000313" key="2">
    <source>
        <dbReference type="Proteomes" id="UP001165393"/>
    </source>
</evidence>
<dbReference type="EMBL" id="JAMQGP010000002">
    <property type="protein sequence ID" value="MCM2679156.1"/>
    <property type="molecule type" value="Genomic_DNA"/>
</dbReference>
<evidence type="ECO:0000313" key="1">
    <source>
        <dbReference type="EMBL" id="MCM2679156.1"/>
    </source>
</evidence>
<comment type="caution">
    <text evidence="1">The sequence shown here is derived from an EMBL/GenBank/DDBJ whole genome shotgun (WGS) entry which is preliminary data.</text>
</comment>
<dbReference type="AlphaFoldDB" id="A0AA41W595"/>
<dbReference type="Proteomes" id="UP001165393">
    <property type="component" value="Unassembled WGS sequence"/>
</dbReference>
<dbReference type="RefSeq" id="WP_251260517.1">
    <property type="nucleotide sequence ID" value="NZ_JAMQGP010000002.1"/>
</dbReference>
<protein>
    <submittedName>
        <fullName evidence="1">Uncharacterized protein</fullName>
    </submittedName>
</protein>
<reference evidence="1 2" key="1">
    <citation type="journal article" date="2013" name="Antonie Van Leeuwenhoek">
        <title>Echinimonas agarilytica gen. nov., sp. nov., a new gammaproteobacterium isolated from the sea urchin Strongylocentrotus intermedius.</title>
        <authorList>
            <person name="Nedashkovskaya O.I."/>
            <person name="Stenkova A.M."/>
            <person name="Zhukova N.V."/>
            <person name="Van Trappen S."/>
            <person name="Lee J.S."/>
            <person name="Kim S.B."/>
        </authorList>
    </citation>
    <scope>NUCLEOTIDE SEQUENCE [LARGE SCALE GENOMIC DNA]</scope>
    <source>
        <strain evidence="1 2">KMM 6351</strain>
    </source>
</reference>
<accession>A0AA41W595</accession>